<reference evidence="2" key="1">
    <citation type="journal article" date="2015" name="Nature">
        <title>Complex archaea that bridge the gap between prokaryotes and eukaryotes.</title>
        <authorList>
            <person name="Spang A."/>
            <person name="Saw J.H."/>
            <person name="Jorgensen S.L."/>
            <person name="Zaremba-Niedzwiedzka K."/>
            <person name="Martijn J."/>
            <person name="Lind A.E."/>
            <person name="van Eijk R."/>
            <person name="Schleper C."/>
            <person name="Guy L."/>
            <person name="Ettema T.J."/>
        </authorList>
    </citation>
    <scope>NUCLEOTIDE SEQUENCE</scope>
</reference>
<name>A0A0F9LWC0_9ZZZZ</name>
<protein>
    <submittedName>
        <fullName evidence="2">Uncharacterized protein</fullName>
    </submittedName>
</protein>
<gene>
    <name evidence="2" type="ORF">LCGC14_1165210</name>
</gene>
<proteinExistence type="predicted"/>
<comment type="caution">
    <text evidence="2">The sequence shown here is derived from an EMBL/GenBank/DDBJ whole genome shotgun (WGS) entry which is preliminary data.</text>
</comment>
<organism evidence="2">
    <name type="scientific">marine sediment metagenome</name>
    <dbReference type="NCBI Taxonomy" id="412755"/>
    <lineage>
        <taxon>unclassified sequences</taxon>
        <taxon>metagenomes</taxon>
        <taxon>ecological metagenomes</taxon>
    </lineage>
</organism>
<sequence length="117" mass="13620">MTEIHYLRLEKQGLERALEELQKKNDSLQAENKKFKDLEAEGEQILFQQGPIICRNGVRHKRHKGCLYCERDNAEAKSKTEYQRGFTEGVTLYAWWKDGVQYVGCGSRTLEQALKNV</sequence>
<dbReference type="AlphaFoldDB" id="A0A0F9LWC0"/>
<evidence type="ECO:0000313" key="2">
    <source>
        <dbReference type="EMBL" id="KKM97703.1"/>
    </source>
</evidence>
<keyword evidence="1" id="KW-0175">Coiled coil</keyword>
<dbReference type="EMBL" id="LAZR01005715">
    <property type="protein sequence ID" value="KKM97703.1"/>
    <property type="molecule type" value="Genomic_DNA"/>
</dbReference>
<accession>A0A0F9LWC0</accession>
<feature type="coiled-coil region" evidence="1">
    <location>
        <begin position="4"/>
        <end position="41"/>
    </location>
</feature>
<evidence type="ECO:0000256" key="1">
    <source>
        <dbReference type="SAM" id="Coils"/>
    </source>
</evidence>